<gene>
    <name evidence="2" type="ORF">SDJN03_00959</name>
</gene>
<feature type="non-terminal residue" evidence="2">
    <location>
        <position position="1"/>
    </location>
</feature>
<sequence>MGSEVKEDDERTKLASDSSKRGREEEETLSWDTKKESKKSKKMWKSEAVHKWYGKMFRMYFKHLKMDMSCIQPNLLQTLRKDWEDMLTAKHEYQLKNAKLLVEISDIRRSQNI</sequence>
<comment type="caution">
    <text evidence="2">The sequence shown here is derived from an EMBL/GenBank/DDBJ whole genome shotgun (WGS) entry which is preliminary data.</text>
</comment>
<feature type="region of interest" description="Disordered" evidence="1">
    <location>
        <begin position="1"/>
        <end position="41"/>
    </location>
</feature>
<proteinExistence type="predicted"/>
<feature type="compositionally biased region" description="Basic and acidic residues" evidence="1">
    <location>
        <begin position="1"/>
        <end position="24"/>
    </location>
</feature>
<name>A0AAV6P7C6_9ROSI</name>
<organism evidence="2 3">
    <name type="scientific">Cucurbita argyrosperma subsp. sororia</name>
    <dbReference type="NCBI Taxonomy" id="37648"/>
    <lineage>
        <taxon>Eukaryota</taxon>
        <taxon>Viridiplantae</taxon>
        <taxon>Streptophyta</taxon>
        <taxon>Embryophyta</taxon>
        <taxon>Tracheophyta</taxon>
        <taxon>Spermatophyta</taxon>
        <taxon>Magnoliopsida</taxon>
        <taxon>eudicotyledons</taxon>
        <taxon>Gunneridae</taxon>
        <taxon>Pentapetalae</taxon>
        <taxon>rosids</taxon>
        <taxon>fabids</taxon>
        <taxon>Cucurbitales</taxon>
        <taxon>Cucurbitaceae</taxon>
        <taxon>Cucurbiteae</taxon>
        <taxon>Cucurbita</taxon>
    </lineage>
</organism>
<dbReference type="EMBL" id="JAGKQH010000001">
    <property type="protein sequence ID" value="KAG6607617.1"/>
    <property type="molecule type" value="Genomic_DNA"/>
</dbReference>
<evidence type="ECO:0000313" key="3">
    <source>
        <dbReference type="Proteomes" id="UP000685013"/>
    </source>
</evidence>
<dbReference type="AlphaFoldDB" id="A0AAV6P7C6"/>
<evidence type="ECO:0000313" key="2">
    <source>
        <dbReference type="EMBL" id="KAG6607617.1"/>
    </source>
</evidence>
<protein>
    <submittedName>
        <fullName evidence="2">Uncharacterized protein</fullName>
    </submittedName>
</protein>
<evidence type="ECO:0000256" key="1">
    <source>
        <dbReference type="SAM" id="MobiDB-lite"/>
    </source>
</evidence>
<keyword evidence="3" id="KW-1185">Reference proteome</keyword>
<reference evidence="2 3" key="1">
    <citation type="journal article" date="2021" name="Hortic Res">
        <title>The domestication of Cucurbita argyrosperma as revealed by the genome of its wild relative.</title>
        <authorList>
            <person name="Barrera-Redondo J."/>
            <person name="Sanchez-de la Vega G."/>
            <person name="Aguirre-Liguori J.A."/>
            <person name="Castellanos-Morales G."/>
            <person name="Gutierrez-Guerrero Y.T."/>
            <person name="Aguirre-Dugua X."/>
            <person name="Aguirre-Planter E."/>
            <person name="Tenaillon M.I."/>
            <person name="Lira-Saade R."/>
            <person name="Eguiarte L.E."/>
        </authorList>
    </citation>
    <scope>NUCLEOTIDE SEQUENCE [LARGE SCALE GENOMIC DNA]</scope>
    <source>
        <strain evidence="2">JBR-2021</strain>
    </source>
</reference>
<dbReference type="Proteomes" id="UP000685013">
    <property type="component" value="Chromosome 1"/>
</dbReference>
<accession>A0AAV6P7C6</accession>